<reference evidence="2" key="1">
    <citation type="submission" date="2024-06" db="EMBL/GenBank/DDBJ databases">
        <title>Multi-omics analyses provide insights into the biosynthesis of the anticancer antibiotic pleurotin in Hohenbuehelia grisea.</title>
        <authorList>
            <person name="Weaver J.A."/>
            <person name="Alberti F."/>
        </authorList>
    </citation>
    <scope>NUCLEOTIDE SEQUENCE [LARGE SCALE GENOMIC DNA]</scope>
    <source>
        <strain evidence="2">T-177</strain>
    </source>
</reference>
<name>A0ABR3JQ89_9AGAR</name>
<evidence type="ECO:0000313" key="2">
    <source>
        <dbReference type="Proteomes" id="UP001556367"/>
    </source>
</evidence>
<protein>
    <submittedName>
        <fullName evidence="1">Uncharacterized protein</fullName>
    </submittedName>
</protein>
<dbReference type="Proteomes" id="UP001556367">
    <property type="component" value="Unassembled WGS sequence"/>
</dbReference>
<keyword evidence="2" id="KW-1185">Reference proteome</keyword>
<organism evidence="1 2">
    <name type="scientific">Hohenbuehelia grisea</name>
    <dbReference type="NCBI Taxonomy" id="104357"/>
    <lineage>
        <taxon>Eukaryota</taxon>
        <taxon>Fungi</taxon>
        <taxon>Dikarya</taxon>
        <taxon>Basidiomycota</taxon>
        <taxon>Agaricomycotina</taxon>
        <taxon>Agaricomycetes</taxon>
        <taxon>Agaricomycetidae</taxon>
        <taxon>Agaricales</taxon>
        <taxon>Pleurotineae</taxon>
        <taxon>Pleurotaceae</taxon>
        <taxon>Hohenbuehelia</taxon>
    </lineage>
</organism>
<proteinExistence type="predicted"/>
<dbReference type="EMBL" id="JASNQZ010000005">
    <property type="protein sequence ID" value="KAL0957523.1"/>
    <property type="molecule type" value="Genomic_DNA"/>
</dbReference>
<comment type="caution">
    <text evidence="1">The sequence shown here is derived from an EMBL/GenBank/DDBJ whole genome shotgun (WGS) entry which is preliminary data.</text>
</comment>
<gene>
    <name evidence="1" type="ORF">HGRIS_001315</name>
</gene>
<evidence type="ECO:0000313" key="1">
    <source>
        <dbReference type="EMBL" id="KAL0957523.1"/>
    </source>
</evidence>
<sequence>MMEGLASNIPRSSFLDVVLQPETNIPDIVHAGFMDETMLIHLYQLFFFTLHPFINVLDPNFHTLPYMRLRAPFLLIAVVTVSAKFHMTSVAECCCTLLQDLVRQALTNSGHQLMWYRVFSSLHSGRLPRGLEARTPNVFPP</sequence>
<accession>A0ABR3JQ89</accession>